<dbReference type="InterPro" id="IPR008271">
    <property type="entry name" value="Ser/Thr_kinase_AS"/>
</dbReference>
<comment type="catalytic activity">
    <reaction evidence="15">
        <text>L-tyrosyl-[protein] + ATP = O-phospho-L-tyrosyl-[protein] + ADP + H(+)</text>
        <dbReference type="Rhea" id="RHEA:10596"/>
        <dbReference type="Rhea" id="RHEA-COMP:10136"/>
        <dbReference type="Rhea" id="RHEA-COMP:20101"/>
        <dbReference type="ChEBI" id="CHEBI:15378"/>
        <dbReference type="ChEBI" id="CHEBI:30616"/>
        <dbReference type="ChEBI" id="CHEBI:46858"/>
        <dbReference type="ChEBI" id="CHEBI:61978"/>
        <dbReference type="ChEBI" id="CHEBI:456216"/>
        <dbReference type="EC" id="2.7.12.1"/>
    </reaction>
</comment>
<gene>
    <name evidence="18" type="primary">DSTYK_5</name>
    <name evidence="18" type="ORF">B7P43_G03689</name>
</gene>
<accession>A0A2J7RNG8</accession>
<dbReference type="Pfam" id="PF00069">
    <property type="entry name" value="Pkinase"/>
    <property type="match status" value="1"/>
</dbReference>
<dbReference type="GO" id="GO:0045743">
    <property type="term" value="P:positive regulation of fibroblast growth factor receptor signaling pathway"/>
    <property type="evidence" value="ECO:0007669"/>
    <property type="project" value="TreeGrafter"/>
</dbReference>
<dbReference type="InterPro" id="IPR051302">
    <property type="entry name" value="Dual_SerThr-Tyr_Kinase"/>
</dbReference>
<dbReference type="InterPro" id="IPR017441">
    <property type="entry name" value="Protein_kinase_ATP_BS"/>
</dbReference>
<keyword evidence="6 16" id="KW-0547">Nucleotide-binding</keyword>
<evidence type="ECO:0000259" key="17">
    <source>
        <dbReference type="PROSITE" id="PS50011"/>
    </source>
</evidence>
<dbReference type="AlphaFoldDB" id="A0A2J7RNG8"/>
<evidence type="ECO:0000256" key="12">
    <source>
        <dbReference type="ARBA" id="ARBA00042638"/>
    </source>
</evidence>
<keyword evidence="5" id="KW-0808">Transferase</keyword>
<evidence type="ECO:0000256" key="11">
    <source>
        <dbReference type="ARBA" id="ARBA00041268"/>
    </source>
</evidence>
<dbReference type="GO" id="GO:0004674">
    <property type="term" value="F:protein serine/threonine kinase activity"/>
    <property type="evidence" value="ECO:0007669"/>
    <property type="project" value="UniProtKB-KW"/>
</dbReference>
<evidence type="ECO:0000256" key="1">
    <source>
        <dbReference type="ARBA" id="ARBA00004496"/>
    </source>
</evidence>
<evidence type="ECO:0000313" key="19">
    <source>
        <dbReference type="Proteomes" id="UP000235965"/>
    </source>
</evidence>
<evidence type="ECO:0000256" key="4">
    <source>
        <dbReference type="ARBA" id="ARBA00022527"/>
    </source>
</evidence>
<dbReference type="GO" id="GO:0070374">
    <property type="term" value="P:positive regulation of ERK1 and ERK2 cascade"/>
    <property type="evidence" value="ECO:0007669"/>
    <property type="project" value="TreeGrafter"/>
</dbReference>
<proteinExistence type="predicted"/>
<evidence type="ECO:0000256" key="10">
    <source>
        <dbReference type="ARBA" id="ARBA00040421"/>
    </source>
</evidence>
<dbReference type="InterPro" id="IPR000719">
    <property type="entry name" value="Prot_kinase_dom"/>
</dbReference>
<evidence type="ECO:0000256" key="13">
    <source>
        <dbReference type="ARBA" id="ARBA00049003"/>
    </source>
</evidence>
<dbReference type="PROSITE" id="PS00107">
    <property type="entry name" value="PROTEIN_KINASE_ATP"/>
    <property type="match status" value="1"/>
</dbReference>
<reference evidence="18 19" key="1">
    <citation type="submission" date="2017-12" db="EMBL/GenBank/DDBJ databases">
        <title>Hemimetabolous genomes reveal molecular basis of termite eusociality.</title>
        <authorList>
            <person name="Harrison M.C."/>
            <person name="Jongepier E."/>
            <person name="Robertson H.M."/>
            <person name="Arning N."/>
            <person name="Bitard-Feildel T."/>
            <person name="Chao H."/>
            <person name="Childers C.P."/>
            <person name="Dinh H."/>
            <person name="Doddapaneni H."/>
            <person name="Dugan S."/>
            <person name="Gowin J."/>
            <person name="Greiner C."/>
            <person name="Han Y."/>
            <person name="Hu H."/>
            <person name="Hughes D.S.T."/>
            <person name="Huylmans A.-K."/>
            <person name="Kemena C."/>
            <person name="Kremer L.P.M."/>
            <person name="Lee S.L."/>
            <person name="Lopez-Ezquerra A."/>
            <person name="Mallet L."/>
            <person name="Monroy-Kuhn J.M."/>
            <person name="Moser A."/>
            <person name="Murali S.C."/>
            <person name="Muzny D.M."/>
            <person name="Otani S."/>
            <person name="Piulachs M.-D."/>
            <person name="Poelchau M."/>
            <person name="Qu J."/>
            <person name="Schaub F."/>
            <person name="Wada-Katsumata A."/>
            <person name="Worley K.C."/>
            <person name="Xie Q."/>
            <person name="Ylla G."/>
            <person name="Poulsen M."/>
            <person name="Gibbs R.A."/>
            <person name="Schal C."/>
            <person name="Richards S."/>
            <person name="Belles X."/>
            <person name="Korb J."/>
            <person name="Bornberg-Bauer E."/>
        </authorList>
    </citation>
    <scope>NUCLEOTIDE SEQUENCE [LARGE SCALE GENOMIC DNA]</scope>
    <source>
        <tissue evidence="18">Whole body</tissue>
    </source>
</reference>
<dbReference type="GO" id="GO:0005737">
    <property type="term" value="C:cytoplasm"/>
    <property type="evidence" value="ECO:0007669"/>
    <property type="project" value="UniProtKB-SubCell"/>
</dbReference>
<dbReference type="SUPFAM" id="SSF56112">
    <property type="entry name" value="Protein kinase-like (PK-like)"/>
    <property type="match status" value="1"/>
</dbReference>
<evidence type="ECO:0000256" key="8">
    <source>
        <dbReference type="ARBA" id="ARBA00022840"/>
    </source>
</evidence>
<evidence type="ECO:0000256" key="15">
    <source>
        <dbReference type="ARBA" id="ARBA00051680"/>
    </source>
</evidence>
<dbReference type="EC" id="2.7.12.1" evidence="2"/>
<comment type="caution">
    <text evidence="18">The sequence shown here is derived from an EMBL/GenBank/DDBJ whole genome shotgun (WGS) entry which is preliminary data.</text>
</comment>
<dbReference type="OrthoDB" id="122279at2759"/>
<feature type="domain" description="Protein kinase" evidence="17">
    <location>
        <begin position="649"/>
        <end position="903"/>
    </location>
</feature>
<keyword evidence="8 16" id="KW-0067">ATP-binding</keyword>
<dbReference type="Gene3D" id="1.10.510.10">
    <property type="entry name" value="Transferase(Phosphotransferase) domain 1"/>
    <property type="match status" value="1"/>
</dbReference>
<dbReference type="GO" id="GO:0044344">
    <property type="term" value="P:cellular response to fibroblast growth factor stimulus"/>
    <property type="evidence" value="ECO:0007669"/>
    <property type="project" value="TreeGrafter"/>
</dbReference>
<evidence type="ECO:0000256" key="6">
    <source>
        <dbReference type="ARBA" id="ARBA00022741"/>
    </source>
</evidence>
<dbReference type="PROSITE" id="PS50011">
    <property type="entry name" value="PROTEIN_KINASE_DOM"/>
    <property type="match status" value="1"/>
</dbReference>
<dbReference type="GO" id="GO:0005524">
    <property type="term" value="F:ATP binding"/>
    <property type="evidence" value="ECO:0007669"/>
    <property type="project" value="UniProtKB-UniRule"/>
</dbReference>
<dbReference type="Proteomes" id="UP000235965">
    <property type="component" value="Unassembled WGS sequence"/>
</dbReference>
<dbReference type="PANTHER" id="PTHR46392">
    <property type="entry name" value="DUAL SERINE/THREONINE AND TYROSINE PROTEIN KINASE"/>
    <property type="match status" value="1"/>
</dbReference>
<dbReference type="InParanoid" id="A0A2J7RNG8"/>
<organism evidence="18 19">
    <name type="scientific">Cryptotermes secundus</name>
    <dbReference type="NCBI Taxonomy" id="105785"/>
    <lineage>
        <taxon>Eukaryota</taxon>
        <taxon>Metazoa</taxon>
        <taxon>Ecdysozoa</taxon>
        <taxon>Arthropoda</taxon>
        <taxon>Hexapoda</taxon>
        <taxon>Insecta</taxon>
        <taxon>Pterygota</taxon>
        <taxon>Neoptera</taxon>
        <taxon>Polyneoptera</taxon>
        <taxon>Dictyoptera</taxon>
        <taxon>Blattodea</taxon>
        <taxon>Blattoidea</taxon>
        <taxon>Termitoidae</taxon>
        <taxon>Kalotermitidae</taxon>
        <taxon>Cryptotermitinae</taxon>
        <taxon>Cryptotermes</taxon>
    </lineage>
</organism>
<evidence type="ECO:0000256" key="16">
    <source>
        <dbReference type="PROSITE-ProRule" id="PRU10141"/>
    </source>
</evidence>
<keyword evidence="4" id="KW-0723">Serine/threonine-protein kinase</keyword>
<dbReference type="SMART" id="SM00220">
    <property type="entry name" value="S_TKc"/>
    <property type="match status" value="1"/>
</dbReference>
<evidence type="ECO:0000256" key="9">
    <source>
        <dbReference type="ARBA" id="ARBA00023137"/>
    </source>
</evidence>
<dbReference type="PROSITE" id="PS00108">
    <property type="entry name" value="PROTEIN_KINASE_ST"/>
    <property type="match status" value="1"/>
</dbReference>
<keyword evidence="19" id="KW-1185">Reference proteome</keyword>
<dbReference type="GO" id="GO:0004713">
    <property type="term" value="F:protein tyrosine kinase activity"/>
    <property type="evidence" value="ECO:0007669"/>
    <property type="project" value="UniProtKB-KW"/>
</dbReference>
<name>A0A2J7RNG8_9NEOP</name>
<comment type="subcellular location">
    <subcellularLocation>
        <location evidence="1">Cytoplasm</location>
    </subcellularLocation>
</comment>
<keyword evidence="9" id="KW-0829">Tyrosine-protein kinase</keyword>
<dbReference type="InterPro" id="IPR011009">
    <property type="entry name" value="Kinase-like_dom_sf"/>
</dbReference>
<dbReference type="EMBL" id="NEVH01002541">
    <property type="protein sequence ID" value="PNF42374.1"/>
    <property type="molecule type" value="Genomic_DNA"/>
</dbReference>
<evidence type="ECO:0000256" key="5">
    <source>
        <dbReference type="ARBA" id="ARBA00022679"/>
    </source>
</evidence>
<evidence type="ECO:0000256" key="2">
    <source>
        <dbReference type="ARBA" id="ARBA00013203"/>
    </source>
</evidence>
<comment type="catalytic activity">
    <reaction evidence="13">
        <text>L-seryl-[protein] + ATP = O-phospho-L-seryl-[protein] + ADP + H(+)</text>
        <dbReference type="Rhea" id="RHEA:17989"/>
        <dbReference type="Rhea" id="RHEA-COMP:9863"/>
        <dbReference type="Rhea" id="RHEA-COMP:11604"/>
        <dbReference type="ChEBI" id="CHEBI:15378"/>
        <dbReference type="ChEBI" id="CHEBI:29999"/>
        <dbReference type="ChEBI" id="CHEBI:30616"/>
        <dbReference type="ChEBI" id="CHEBI:83421"/>
        <dbReference type="ChEBI" id="CHEBI:456216"/>
        <dbReference type="EC" id="2.7.12.1"/>
    </reaction>
</comment>
<keyword evidence="7 18" id="KW-0418">Kinase</keyword>
<evidence type="ECO:0000256" key="7">
    <source>
        <dbReference type="ARBA" id="ARBA00022777"/>
    </source>
</evidence>
<evidence type="ECO:0000256" key="3">
    <source>
        <dbReference type="ARBA" id="ARBA00022490"/>
    </source>
</evidence>
<sequence>MLNCRVLLLRMVSKLPQEFHTFLKNCYHLRRILRETQKSLEEITTACIFPGEDLKAQVLTPTVLQRLGSILECHPALVVLGQNCQAKADLVNTLLGEAILPPGGSSWRWVRFLYGLSSHVAVTLSSDFEVVEDLHSHDKAWTVVSEEDLKRSEAEEKDMADYSTIVDIEICHPLFKDNVQLLVPPDFDGLHSGAFREVLSKGLEKVLPVFLYAVGEESLTDQHIHELRELKQLFPELPVLFICTSASPQELTESEQHQLQESCLFLQEESCYTPQCLHCGDVDRSLLGLIQQLDRIGYLHLEETVSEEPSMTTRPCCGQFSVGSDFVDGLHKLDQVLFFVRDCLQSHLVQVSSILNDIHSECLRRFILSAFDMAREIQITPRRIHYAQEKEADLYKSLMVVASEKQKEITHLIEVTLQNMREDLIEIAAAYQYHGVTLLDSEVVESPQDVAVATSEIQHLVLTRLSCAVANELVQSVACLQDTFIGTLQRCLESLEKNCYEQEGSLSASDAVKQILSAAYNIKLTTSSSSSFLHTCLERLRNLLLTFQLPWAATRCLDVAWKKRVATEMLDSLSAARLAKNISAQFRDRVRASHESFQSALRSLENHYSGRLERTEEQRIAIRKYHTPRLARLALESTSMCDMIRYGMPVQGKEIGRGQYGVVFSCESWGGTGPCAVKSVVPPDDKHWNDLAMEFYYTRTIPEHKRIVKLRGSVVDHTYGGGCTPAVLLVMDRLSRDLYSGLRTGLKWLVRLQIAIDVVEGIRYLHSQGLVHRDIKLKNVLLDCDNRAKLTDLGFCIPEAMMSGSIVGTPVHMAPELLSGHYDSSVDIYAFGILFWYICAGHVKLPLKFEQFQNKEQLWIGVKKGTRPERLKCFDEQCWLLMEECWAAEPIRRPLLGYVLPLLLSIKAEYAVKFSQDCFPGELGNDS</sequence>
<dbReference type="PANTHER" id="PTHR46392:SF1">
    <property type="entry name" value="DUAL SERINE_THREONINE AND TYROSINE PROTEIN KINASE"/>
    <property type="match status" value="1"/>
</dbReference>
<dbReference type="GO" id="GO:0043066">
    <property type="term" value="P:negative regulation of apoptotic process"/>
    <property type="evidence" value="ECO:0007669"/>
    <property type="project" value="TreeGrafter"/>
</dbReference>
<dbReference type="STRING" id="105785.A0A2J7RNG8"/>
<feature type="binding site" evidence="16">
    <location>
        <position position="678"/>
    </location>
    <ligand>
        <name>ATP</name>
        <dbReference type="ChEBI" id="CHEBI:30616"/>
    </ligand>
</feature>
<protein>
    <recommendedName>
        <fullName evidence="10">Dual serine/threonine and tyrosine protein kinase</fullName>
        <ecNumber evidence="2">2.7.12.1</ecNumber>
    </recommendedName>
    <alternativeName>
        <fullName evidence="12">Dusty protein kinase</fullName>
    </alternativeName>
    <alternativeName>
        <fullName evidence="11">Receptor-interacting serine/threonine-protein kinase 5</fullName>
    </alternativeName>
</protein>
<evidence type="ECO:0000256" key="14">
    <source>
        <dbReference type="ARBA" id="ARBA00049308"/>
    </source>
</evidence>
<keyword evidence="3" id="KW-0963">Cytoplasm</keyword>
<comment type="catalytic activity">
    <reaction evidence="14">
        <text>L-threonyl-[protein] + ATP = O-phospho-L-threonyl-[protein] + ADP + H(+)</text>
        <dbReference type="Rhea" id="RHEA:46608"/>
        <dbReference type="Rhea" id="RHEA-COMP:11060"/>
        <dbReference type="Rhea" id="RHEA-COMP:11605"/>
        <dbReference type="ChEBI" id="CHEBI:15378"/>
        <dbReference type="ChEBI" id="CHEBI:30013"/>
        <dbReference type="ChEBI" id="CHEBI:30616"/>
        <dbReference type="ChEBI" id="CHEBI:61977"/>
        <dbReference type="ChEBI" id="CHEBI:456216"/>
        <dbReference type="EC" id="2.7.12.1"/>
    </reaction>
</comment>
<dbReference type="GO" id="GO:0004712">
    <property type="term" value="F:protein serine/threonine/tyrosine kinase activity"/>
    <property type="evidence" value="ECO:0007669"/>
    <property type="project" value="UniProtKB-EC"/>
</dbReference>
<evidence type="ECO:0000313" key="18">
    <source>
        <dbReference type="EMBL" id="PNF42374.1"/>
    </source>
</evidence>